<sequence length="54" mass="5959">MSSIPAKLLNKIIWEFKPQTGFISQSSVVWEDVSSCPVETPEGCNNFQTPTDNG</sequence>
<comment type="caution">
    <text evidence="1">The sequence shown here is derived from an EMBL/GenBank/DDBJ whole genome shotgun (WGS) entry which is preliminary data.</text>
</comment>
<gene>
    <name evidence="1" type="ORF">NDI37_23170</name>
</gene>
<evidence type="ECO:0000313" key="1">
    <source>
        <dbReference type="EMBL" id="MEP0867355.1"/>
    </source>
</evidence>
<dbReference type="RefSeq" id="WP_190423164.1">
    <property type="nucleotide sequence ID" value="NZ_JAMPKK010000067.1"/>
</dbReference>
<keyword evidence="2" id="KW-1185">Reference proteome</keyword>
<organism evidence="1 2">
    <name type="scientific">Funiculus sociatus GB2-A5</name>
    <dbReference type="NCBI Taxonomy" id="2933946"/>
    <lineage>
        <taxon>Bacteria</taxon>
        <taxon>Bacillati</taxon>
        <taxon>Cyanobacteriota</taxon>
        <taxon>Cyanophyceae</taxon>
        <taxon>Coleofasciculales</taxon>
        <taxon>Coleofasciculaceae</taxon>
        <taxon>Funiculus</taxon>
    </lineage>
</organism>
<reference evidence="1 2" key="1">
    <citation type="submission" date="2022-04" db="EMBL/GenBank/DDBJ databases">
        <title>Positive selection, recombination, and allopatry shape intraspecific diversity of widespread and dominant cyanobacteria.</title>
        <authorList>
            <person name="Wei J."/>
            <person name="Shu W."/>
            <person name="Hu C."/>
        </authorList>
    </citation>
    <scope>NUCLEOTIDE SEQUENCE [LARGE SCALE GENOMIC DNA]</scope>
    <source>
        <strain evidence="1 2">GB2-A5</strain>
    </source>
</reference>
<accession>A0ABV0JV59</accession>
<dbReference type="Proteomes" id="UP001442494">
    <property type="component" value="Unassembled WGS sequence"/>
</dbReference>
<dbReference type="EMBL" id="JAMPKK010000067">
    <property type="protein sequence ID" value="MEP0867355.1"/>
    <property type="molecule type" value="Genomic_DNA"/>
</dbReference>
<proteinExistence type="predicted"/>
<evidence type="ECO:0000313" key="2">
    <source>
        <dbReference type="Proteomes" id="UP001442494"/>
    </source>
</evidence>
<protein>
    <submittedName>
        <fullName evidence="1">Uncharacterized protein</fullName>
    </submittedName>
</protein>
<name>A0ABV0JV59_9CYAN</name>